<feature type="region of interest" description="Disordered" evidence="2">
    <location>
        <begin position="710"/>
        <end position="731"/>
    </location>
</feature>
<gene>
    <name evidence="3" type="ORF">FGO68_gene1616</name>
</gene>
<accession>A0A8J8P2E0</accession>
<feature type="compositionally biased region" description="Polar residues" evidence="2">
    <location>
        <begin position="829"/>
        <end position="841"/>
    </location>
</feature>
<feature type="region of interest" description="Disordered" evidence="2">
    <location>
        <begin position="488"/>
        <end position="507"/>
    </location>
</feature>
<dbReference type="AlphaFoldDB" id="A0A8J8P2E0"/>
<dbReference type="EMBL" id="RRYP01002599">
    <property type="protein sequence ID" value="TNV84610.1"/>
    <property type="molecule type" value="Genomic_DNA"/>
</dbReference>
<feature type="region of interest" description="Disordered" evidence="2">
    <location>
        <begin position="789"/>
        <end position="845"/>
    </location>
</feature>
<protein>
    <submittedName>
        <fullName evidence="3">Uncharacterized protein</fullName>
    </submittedName>
</protein>
<keyword evidence="4" id="KW-1185">Reference proteome</keyword>
<evidence type="ECO:0000313" key="3">
    <source>
        <dbReference type="EMBL" id="TNV84610.1"/>
    </source>
</evidence>
<evidence type="ECO:0000256" key="2">
    <source>
        <dbReference type="SAM" id="MobiDB-lite"/>
    </source>
</evidence>
<comment type="caution">
    <text evidence="3">The sequence shown here is derived from an EMBL/GenBank/DDBJ whole genome shotgun (WGS) entry which is preliminary data.</text>
</comment>
<feature type="coiled-coil region" evidence="1">
    <location>
        <begin position="620"/>
        <end position="703"/>
    </location>
</feature>
<organism evidence="3 4">
    <name type="scientific">Halteria grandinella</name>
    <dbReference type="NCBI Taxonomy" id="5974"/>
    <lineage>
        <taxon>Eukaryota</taxon>
        <taxon>Sar</taxon>
        <taxon>Alveolata</taxon>
        <taxon>Ciliophora</taxon>
        <taxon>Intramacronucleata</taxon>
        <taxon>Spirotrichea</taxon>
        <taxon>Stichotrichia</taxon>
        <taxon>Sporadotrichida</taxon>
        <taxon>Halteriidae</taxon>
        <taxon>Halteria</taxon>
    </lineage>
</organism>
<proteinExistence type="predicted"/>
<feature type="compositionally biased region" description="Low complexity" evidence="2">
    <location>
        <begin position="528"/>
        <end position="545"/>
    </location>
</feature>
<evidence type="ECO:0000256" key="1">
    <source>
        <dbReference type="SAM" id="Coils"/>
    </source>
</evidence>
<feature type="region of interest" description="Disordered" evidence="2">
    <location>
        <begin position="528"/>
        <end position="576"/>
    </location>
</feature>
<keyword evidence="1" id="KW-0175">Coiled coil</keyword>
<feature type="compositionally biased region" description="Basic and acidic residues" evidence="2">
    <location>
        <begin position="717"/>
        <end position="729"/>
    </location>
</feature>
<evidence type="ECO:0000313" key="4">
    <source>
        <dbReference type="Proteomes" id="UP000785679"/>
    </source>
</evidence>
<feature type="region of interest" description="Disordered" evidence="2">
    <location>
        <begin position="976"/>
        <end position="1011"/>
    </location>
</feature>
<sequence>MNSSQYSMNDIISSNTLLNLSRNHGTRFPLQNHPGGGLYLTQKQPQFAEGQEDGDSIRGSLELPALKQRVANLIGQKQQFLPRGGKVSTHHSSNVLLNHAPRKSLLPSVNQLGGQEYLDTSGRSQLQNGSVQSSLPPLNQTLNQMLLSHKTINPSHYSSLQNLSSQQIMAEELMQPCAAFNSSLDQQQSLNPLIPGDQQYNQPFYTYTPDVAKSLSYLTSQNQSSVKQSDYLQKFFPSAFSPNNANNSALTNQGLGQSKKKFNFQENNQQSGQQRTLPLLTEFLGQNSIVRRKQLLNPLKQSAELQIKLNSPSNSAMKKLSKQNISPISLTNNANLFVGNLGRSPPKQNYHSHFNTFQDPVPNAPLSTLFSKLQQSTTSITEQERSSLGQMPRGLGENLGLFLDRRHSVVTAADDKESLKMRLATLTKDELDVLSRVVAESEQRKLRAIQANNVYPAQIQSSQQLLNISQESSLNQRLTNEFQNNYQQIPTRDMPPQYSPAQGPSLQQIQQEYVSPYRPSIFQPLPQQLQQQQQLVVSDDNSNSSPQNQTLPPLDLNPLNASIDSLSPRRNPTKDVHGLDGLMLLKSRLLDVEGNALRDLSRQETTDILRQITTNQDISKNMAKEQASNSSKEREELLEMLMDLKKMAMDVKMTAKELEDEIQEVKKKKKHLKGKLHKITHEKNALQEQLVEQKAQAMAVEQNKLSVPRGISPAESVDTKSRVSMKEETGSISALKGKKDIANSSETKSIISSVAKNLDGSETPKKNLFKRSQCLGRVVSFLDTIRSTERKDGKRTTGTKRSDKYGATKRSSKIDDNTKRNKVGEATPAKTTQRRSISPNTLRKGDDLKASMSQAKVVIQDTTKIASTVLSSQSESQIIGQGKVYNQHPAYIEKRQTAGIRYKDKMLNKFVGFNAQKPPPKQAAAPLIGAAGPKRSLKAEVEEKQLTKKLEAPQGKRRYLAYFGIAESAVQANQGEGEVLDASGGGDSSSTPTPGHKKSVIKLPSGFNSDI</sequence>
<reference evidence="3" key="1">
    <citation type="submission" date="2019-06" db="EMBL/GenBank/DDBJ databases">
        <authorList>
            <person name="Zheng W."/>
        </authorList>
    </citation>
    <scope>NUCLEOTIDE SEQUENCE</scope>
    <source>
        <strain evidence="3">QDHG01</strain>
    </source>
</reference>
<name>A0A8J8P2E0_HALGN</name>
<feature type="compositionally biased region" description="Polar residues" evidence="2">
    <location>
        <begin position="559"/>
        <end position="570"/>
    </location>
</feature>
<feature type="compositionally biased region" description="Basic and acidic residues" evidence="2">
    <location>
        <begin position="789"/>
        <end position="823"/>
    </location>
</feature>
<dbReference type="Proteomes" id="UP000785679">
    <property type="component" value="Unassembled WGS sequence"/>
</dbReference>